<comment type="subcellular location">
    <subcellularLocation>
        <location evidence="9">Cytoplasm</location>
    </subcellularLocation>
</comment>
<dbReference type="Gene3D" id="3.40.390.30">
    <property type="entry name" value="Metalloproteases ('zincins'), catalytic domain"/>
    <property type="match status" value="1"/>
</dbReference>
<comment type="function">
    <text evidence="9">Single strand-specific metallo-endoribonuclease involved in late-stage 70S ribosome quality control and in maturation of the 3' terminus of the 16S rRNA.</text>
</comment>
<evidence type="ECO:0000256" key="4">
    <source>
        <dbReference type="ARBA" id="ARBA00022722"/>
    </source>
</evidence>
<dbReference type="GO" id="GO:0004222">
    <property type="term" value="F:metalloendopeptidase activity"/>
    <property type="evidence" value="ECO:0007669"/>
    <property type="project" value="InterPro"/>
</dbReference>
<evidence type="ECO:0000256" key="2">
    <source>
        <dbReference type="ARBA" id="ARBA00022517"/>
    </source>
</evidence>
<keyword evidence="8 9" id="KW-0862">Zinc</keyword>
<dbReference type="GO" id="GO:0008270">
    <property type="term" value="F:zinc ion binding"/>
    <property type="evidence" value="ECO:0007669"/>
    <property type="project" value="UniProtKB-UniRule"/>
</dbReference>
<evidence type="ECO:0000313" key="11">
    <source>
        <dbReference type="Proteomes" id="UP000006810"/>
    </source>
</evidence>
<dbReference type="HOGENOM" id="CLU_106710_3_0_14"/>
<name>C4XE22_MYCFP</name>
<dbReference type="AlphaFoldDB" id="C4XE22"/>
<gene>
    <name evidence="9" type="primary">ybeY</name>
    <name evidence="10" type="ordered locus">MBIO_0129</name>
</gene>
<evidence type="ECO:0000256" key="8">
    <source>
        <dbReference type="ARBA" id="ARBA00022833"/>
    </source>
</evidence>
<evidence type="ECO:0000256" key="6">
    <source>
        <dbReference type="ARBA" id="ARBA00022759"/>
    </source>
</evidence>
<evidence type="ECO:0000256" key="3">
    <source>
        <dbReference type="ARBA" id="ARBA00022552"/>
    </source>
</evidence>
<evidence type="ECO:0000256" key="9">
    <source>
        <dbReference type="HAMAP-Rule" id="MF_00009"/>
    </source>
</evidence>
<dbReference type="HAMAP" id="MF_00009">
    <property type="entry name" value="Endoribonucl_YbeY"/>
    <property type="match status" value="1"/>
</dbReference>
<keyword evidence="5 9" id="KW-0479">Metal-binding</keyword>
<dbReference type="PANTHER" id="PTHR46986">
    <property type="entry name" value="ENDORIBONUCLEASE YBEY, CHLOROPLASTIC"/>
    <property type="match status" value="1"/>
</dbReference>
<keyword evidence="3 9" id="KW-0698">rRNA processing</keyword>
<protein>
    <recommendedName>
        <fullName evidence="9">Endoribonuclease YbeY</fullName>
        <ecNumber evidence="9">3.1.-.-</ecNumber>
    </recommendedName>
</protein>
<dbReference type="PANTHER" id="PTHR46986:SF1">
    <property type="entry name" value="ENDORIBONUCLEASE YBEY, CHLOROPLASTIC"/>
    <property type="match status" value="1"/>
</dbReference>
<keyword evidence="11" id="KW-1185">Reference proteome</keyword>
<feature type="binding site" evidence="9">
    <location>
        <position position="141"/>
    </location>
    <ligand>
        <name>Zn(2+)</name>
        <dbReference type="ChEBI" id="CHEBI:29105"/>
        <note>catalytic</note>
    </ligand>
</feature>
<proteinExistence type="inferred from homology"/>
<dbReference type="InterPro" id="IPR023091">
    <property type="entry name" value="MetalPrtase_cat_dom_sf_prd"/>
</dbReference>
<keyword evidence="2 9" id="KW-0690">Ribosome biogenesis</keyword>
<dbReference type="KEGG" id="mfp:MBIO_0129"/>
<dbReference type="GO" id="GO:0006364">
    <property type="term" value="P:rRNA processing"/>
    <property type="evidence" value="ECO:0007669"/>
    <property type="project" value="UniProtKB-UniRule"/>
</dbReference>
<evidence type="ECO:0000256" key="7">
    <source>
        <dbReference type="ARBA" id="ARBA00022801"/>
    </source>
</evidence>
<reference evidence="10 11" key="1">
    <citation type="journal article" date="2009" name="Curr. Microbiol.">
        <title>Molecular cloning and expression of a novel cholinephosphotransferase involved in glycoglycerophospholipid biosynthesis of Mycoplasma fermentans.</title>
        <authorList>
            <person name="Ishida N."/>
            <person name="Irikura D."/>
            <person name="Matsuda K."/>
            <person name="Sato S."/>
            <person name="Asano K."/>
        </authorList>
    </citation>
    <scope>NUCLEOTIDE SEQUENCE [LARGE SCALE GENOMIC DNA]</scope>
    <source>
        <strain evidence="11">ATCC 19989 / NBRC 14854 / NCTC 10117 / PG18</strain>
    </source>
</reference>
<keyword evidence="7 9" id="KW-0378">Hydrolase</keyword>
<dbReference type="NCBIfam" id="TIGR00043">
    <property type="entry name" value="rRNA maturation RNase YbeY"/>
    <property type="match status" value="1"/>
</dbReference>
<evidence type="ECO:0000256" key="5">
    <source>
        <dbReference type="ARBA" id="ARBA00022723"/>
    </source>
</evidence>
<evidence type="ECO:0000313" key="10">
    <source>
        <dbReference type="EMBL" id="BAH69394.1"/>
    </source>
</evidence>
<feature type="binding site" evidence="9">
    <location>
        <position position="137"/>
    </location>
    <ligand>
        <name>Zn(2+)</name>
        <dbReference type="ChEBI" id="CHEBI:29105"/>
        <note>catalytic</note>
    </ligand>
</feature>
<keyword evidence="4 9" id="KW-0540">Nuclease</keyword>
<keyword evidence="9" id="KW-0963">Cytoplasm</keyword>
<feature type="binding site" evidence="9">
    <location>
        <position position="147"/>
    </location>
    <ligand>
        <name>Zn(2+)</name>
        <dbReference type="ChEBI" id="CHEBI:29105"/>
        <note>catalytic</note>
    </ligand>
</feature>
<dbReference type="GO" id="GO:0005737">
    <property type="term" value="C:cytoplasm"/>
    <property type="evidence" value="ECO:0007669"/>
    <property type="project" value="UniProtKB-SubCell"/>
</dbReference>
<evidence type="ECO:0000256" key="1">
    <source>
        <dbReference type="ARBA" id="ARBA00010875"/>
    </source>
</evidence>
<accession>C4XE22</accession>
<sequence length="173" mass="20446">MCGSSHSIKFNIKFIINNIIRIMVELNVVNKTKNKFLFEKEYKQILENLAKEFGLNQTVSVDVTITNNDEIQKLNKEYRNKDYPTDILSFGLEDWELFENMPIYPLGELVISHEKVEAQAQEFVHSIRREYCYLFAHGLIHLMGYDHETEVERAEMNKLVDLIFEPLKISREE</sequence>
<dbReference type="EMBL" id="AP009608">
    <property type="protein sequence ID" value="BAH69394.1"/>
    <property type="molecule type" value="Genomic_DNA"/>
</dbReference>
<comment type="similarity">
    <text evidence="1 9">Belongs to the endoribonuclease YbeY family.</text>
</comment>
<comment type="cofactor">
    <cofactor evidence="9">
        <name>Zn(2+)</name>
        <dbReference type="ChEBI" id="CHEBI:29105"/>
    </cofactor>
    <text evidence="9">Binds 1 zinc ion.</text>
</comment>
<dbReference type="EC" id="3.1.-.-" evidence="9"/>
<organism evidence="10 11">
    <name type="scientific">Mycoplasmopsis fermentans (strain ATCC 19989 / NBRC 14854 / NCTC 10117 / PG18)</name>
    <name type="common">Mycoplasma fermentans</name>
    <dbReference type="NCBI Taxonomy" id="496833"/>
    <lineage>
        <taxon>Bacteria</taxon>
        <taxon>Bacillati</taxon>
        <taxon>Mycoplasmatota</taxon>
        <taxon>Mycoplasmoidales</taxon>
        <taxon>Metamycoplasmataceae</taxon>
        <taxon>Mycoplasmopsis</taxon>
    </lineage>
</organism>
<dbReference type="SUPFAM" id="SSF55486">
    <property type="entry name" value="Metalloproteases ('zincins'), catalytic domain"/>
    <property type="match status" value="1"/>
</dbReference>
<dbReference type="GO" id="GO:0004521">
    <property type="term" value="F:RNA endonuclease activity"/>
    <property type="evidence" value="ECO:0007669"/>
    <property type="project" value="UniProtKB-UniRule"/>
</dbReference>
<dbReference type="InterPro" id="IPR002036">
    <property type="entry name" value="YbeY"/>
</dbReference>
<dbReference type="PATRIC" id="fig|496833.3.peg.549"/>
<keyword evidence="6 9" id="KW-0255">Endonuclease</keyword>
<dbReference type="Pfam" id="PF02130">
    <property type="entry name" value="YbeY"/>
    <property type="match status" value="1"/>
</dbReference>
<dbReference type="Proteomes" id="UP000006810">
    <property type="component" value="Chromosome"/>
</dbReference>
<dbReference type="eggNOG" id="COG0319">
    <property type="taxonomic scope" value="Bacteria"/>
</dbReference>